<evidence type="ECO:0000313" key="3">
    <source>
        <dbReference type="Proteomes" id="UP000800200"/>
    </source>
</evidence>
<protein>
    <submittedName>
        <fullName evidence="2">Uncharacterized protein</fullName>
    </submittedName>
</protein>
<evidence type="ECO:0000256" key="1">
    <source>
        <dbReference type="SAM" id="MobiDB-lite"/>
    </source>
</evidence>
<organism evidence="2 3">
    <name type="scientific">Zopfia rhizophila CBS 207.26</name>
    <dbReference type="NCBI Taxonomy" id="1314779"/>
    <lineage>
        <taxon>Eukaryota</taxon>
        <taxon>Fungi</taxon>
        <taxon>Dikarya</taxon>
        <taxon>Ascomycota</taxon>
        <taxon>Pezizomycotina</taxon>
        <taxon>Dothideomycetes</taxon>
        <taxon>Dothideomycetes incertae sedis</taxon>
        <taxon>Zopfiaceae</taxon>
        <taxon>Zopfia</taxon>
    </lineage>
</organism>
<name>A0A6A6D9Y4_9PEZI</name>
<dbReference type="EMBL" id="ML994777">
    <property type="protein sequence ID" value="KAF2174760.1"/>
    <property type="molecule type" value="Genomic_DNA"/>
</dbReference>
<evidence type="ECO:0000313" key="2">
    <source>
        <dbReference type="EMBL" id="KAF2174760.1"/>
    </source>
</evidence>
<keyword evidence="3" id="KW-1185">Reference proteome</keyword>
<reference evidence="2" key="1">
    <citation type="journal article" date="2020" name="Stud. Mycol.">
        <title>101 Dothideomycetes genomes: a test case for predicting lifestyles and emergence of pathogens.</title>
        <authorList>
            <person name="Haridas S."/>
            <person name="Albert R."/>
            <person name="Binder M."/>
            <person name="Bloem J."/>
            <person name="Labutti K."/>
            <person name="Salamov A."/>
            <person name="Andreopoulos B."/>
            <person name="Baker S."/>
            <person name="Barry K."/>
            <person name="Bills G."/>
            <person name="Bluhm B."/>
            <person name="Cannon C."/>
            <person name="Castanera R."/>
            <person name="Culley D."/>
            <person name="Daum C."/>
            <person name="Ezra D."/>
            <person name="Gonzalez J."/>
            <person name="Henrissat B."/>
            <person name="Kuo A."/>
            <person name="Liang C."/>
            <person name="Lipzen A."/>
            <person name="Lutzoni F."/>
            <person name="Magnuson J."/>
            <person name="Mondo S."/>
            <person name="Nolan M."/>
            <person name="Ohm R."/>
            <person name="Pangilinan J."/>
            <person name="Park H.-J."/>
            <person name="Ramirez L."/>
            <person name="Alfaro M."/>
            <person name="Sun H."/>
            <person name="Tritt A."/>
            <person name="Yoshinaga Y."/>
            <person name="Zwiers L.-H."/>
            <person name="Turgeon B."/>
            <person name="Goodwin S."/>
            <person name="Spatafora J."/>
            <person name="Crous P."/>
            <person name="Grigoriev I."/>
        </authorList>
    </citation>
    <scope>NUCLEOTIDE SEQUENCE</scope>
    <source>
        <strain evidence="2">CBS 207.26</strain>
    </source>
</reference>
<dbReference type="AlphaFoldDB" id="A0A6A6D9Y4"/>
<gene>
    <name evidence="2" type="ORF">K469DRAFT_685428</name>
</gene>
<proteinExistence type="predicted"/>
<feature type="region of interest" description="Disordered" evidence="1">
    <location>
        <begin position="493"/>
        <end position="517"/>
    </location>
</feature>
<accession>A0A6A6D9Y4</accession>
<sequence length="517" mass="55103">MSGHVSGGNATDSRSRLGAKTSEASATSGWWLDPVLAAMIAKGHGLEALQCFLGVTIGFILERVVACGMATPHDQPMRRNNHPRAWPNSDLPPFIECWVGNWDVGSMSDTFGRSRGGIYALSRRLGLPGRRRGDIRRPAARAVAATGAARQISAVPGTGSSTGGGLHVASAPLNKGCVAQPPVRTRRQQAQVTCTLVAKAAPSAAAARRRADGLEPVPALAEAPSLPEPKAGMRRVRTLTGFDGLPLAVEVRDSRGQVAWTPRLELYVASTRWAGQHPRAAARDLGIPFSAIRTRLDLMEVPSRPRRELTKVYDAELARERLRQAELEISGYSGLDLIEEAPELAGAVLGVAAADHRARGDVEGGEQRGRAVSGVVVGAALDLPGAHRQQRLRLAPVGLQSKGTPDAVDGGRRIADRLGHGAQRPMCGPGRGHLERPANSVGDLVIPDPARRARSWLVEQPVQPLRGKAAAPLADRVRVGANLGADHFVLQPCRRSQHDPGPPRHRLTGLMGPRQRF</sequence>
<dbReference type="Proteomes" id="UP000800200">
    <property type="component" value="Unassembled WGS sequence"/>
</dbReference>
<feature type="region of interest" description="Disordered" evidence="1">
    <location>
        <begin position="419"/>
        <end position="440"/>
    </location>
</feature>